<reference evidence="6" key="1">
    <citation type="submission" date="2023-01" db="EMBL/GenBank/DDBJ databases">
        <title>Metagenome sequencing of chrysophaentin producing Chrysophaeum taylorii.</title>
        <authorList>
            <person name="Davison J."/>
            <person name="Bewley C."/>
        </authorList>
    </citation>
    <scope>NUCLEOTIDE SEQUENCE</scope>
    <source>
        <strain evidence="6">NIES-1699</strain>
    </source>
</reference>
<dbReference type="PANTHER" id="PTHR11575:SF24">
    <property type="entry name" value="5'-NUCLEOTIDASE"/>
    <property type="match status" value="1"/>
</dbReference>
<keyword evidence="4" id="KW-0732">Signal</keyword>
<sequence>MMRAAAAAFGFVVVVIPVLSAKNTSTWRLEVAVMGRLRGRFLPNNPFGSLAEPGEVNLTDGSALLDDGAVYGGPARIAGAVEELRMDPSKNVLFVDMGGFYYTNLWYRYDVLETAIGVYEKMGVDVAACDNWDFYSCEQTCETFGNWVDKLGNLSVPVVGANLDAEDNEYLRGRVAPWTVLNASDQLQVGVIGLVDTDLVQRIGGALAPDVSARSARTWSNREPYDGDDVATAIRDLEASHPACKIIILLVGELNADDGPTFFEYMYAAYPSLDVIVSYEPWVGVEELARLRVGGLSRAYVRATLAATVTGSDTSSAMTVASLDFDDRGMIVNASVDQLHLGEGTPLKKDAWDVVVASLDETYAALEENVGFTHIFLDGERSLDETATGPQALGCYRPDCSLGRVAALADLALCGDCDFSLENGGVVRASIPAGNTSRPLRFSVELSGAAVLDLLDHAVTQVFDYQQCDQLVPGTCGGPGQLACVEGACELHGGIPPQFAGLRWAFNAPYDLVLSAEVYSRHDDSWYPIDPAATYKVATNSFIMSGGNEYDVFLERGENLETLPVGQVQAIIDFISANSPLYHGLETDAVKTGQPIFEAGVGEFAECEAFETTDGYARVALPARAPETDNETAAIDAALADARARLFPYAEVCATRITLDAESASSTYLVAQLEDAVANVDAECPSGRSATAVPLAWVVNVQFILGPPEPLSRVAGVEELDADFGLVDIVSQVDSLIDSSQTCFLAPDAQDMADAVNAVIDNFAWTQVLFLYTDAYSDHLDLFKEKAKAGLFVSSALLDADTVAEDTAAALAAFPGLRIIIIMASIYDVAKAYAAASDAGALEGYAYLYTVRPGDDAPLDTVGALVIQKLSDNPSYLHDATWHAAATISDLVDAYRRFDEGDDTVASFHELPEKTTLLRRYAMSVEFDGRSGNVDMITSGTCSSCCQRQTRLAVSSVTSPGTIAVIGEWLLDGQFFTDQVTVWPGNVTDAPIGGATECDPGFYYRPDDATCVACDLGQRVNADETSCEDCPAGRFRDSDGTECRYCDVNLYQDETGQAQCKQVARPCPENTDRSQAESEFHQDPANEGIDVAVTAASIRECQCLVHYYSSVTNGTVDAATEFPTTWGETGKPCKACSAPPGLRAKARRIHQSTKPGTTDARALLFFYSSKKCDDDDDDRYWGFPDSPDEFYECDGGDVCKEKYACHKGLKRNACSYLKKDYFEISGYPTPIDCPRKRRNRIAVLVVSATCVLVFWFVVNAIIVQQSVTMTIFLDNIQVVAIITAGVGSVHFPTVVDIIDPIFQLLLFDVDVVSPNCVHRWRPFEGFVLQLALALVCFLVLAVVWVYQAAVAAPATRVKRRLGPSESLVRLASRRIRWAYSSPPVSRAVARAFSMVELTYPTVTINCFEAMRCKSFADGDRYLVYDINIKCGSRRHATLRALAILATAIVVFGVPHFVFVAVWRELRMHFGVHRANFQERFGFAVRDFRSPFFTWKLVLSYRFVGICVASALVEHSSIQLSWISLVMALVTVLHWTYLPFKNSRLNLLEGLGCALCLAYAISLNALEHETYREAWAVACVLGLCVFSAATLYNAVIDAGIAHARFKSLVRVLFDEDNVYETFKRHFRSRRKKIALARLPTAVVVEMKSRRRRRWHDNNTNNNNNSAEAEEELASSSTSHYRRATEETPLQTLEDFLLALARHRFIDSADSLFAQLLALKRKVPPPGPPELAPDYYLTLLERAGVEVSRLSATDLASYMQRIQPSLLDPVEQSMSHVAEFAILDRASRVVRDMMGALDAAPTRDWMFHPDRTDEDFKLVVSTAQSVQLYVSNDAPIGPLSVDWRSEFWRQVVDQNPGILNIVAYELTADERNLFYSVLVRLQKSTRDAHAKIEAKHHPYFLSDLIVEEHRSTILYFMLASPPEETSNFVDLMTQIARTRDVHHHNPDHWRWRDLAALIMRGETLHSRKAHRRLHDSLASGDGHVQGALFRLENAALEGGLGLSGGGGSSATATSKISGFDGEEDSDDSCDEMIYIAAAAGDDIKSDRA</sequence>
<dbReference type="SUPFAM" id="SSF57184">
    <property type="entry name" value="Growth factor receptor domain"/>
    <property type="match status" value="1"/>
</dbReference>
<evidence type="ECO:0000256" key="4">
    <source>
        <dbReference type="SAM" id="SignalP"/>
    </source>
</evidence>
<feature type="transmembrane region" description="Helical" evidence="3">
    <location>
        <begin position="1441"/>
        <end position="1462"/>
    </location>
</feature>
<feature type="transmembrane region" description="Helical" evidence="3">
    <location>
        <begin position="1492"/>
        <end position="1512"/>
    </location>
</feature>
<dbReference type="SUPFAM" id="SSF56300">
    <property type="entry name" value="Metallo-dependent phosphatases"/>
    <property type="match status" value="1"/>
</dbReference>
<feature type="transmembrane region" description="Helical" evidence="3">
    <location>
        <begin position="1573"/>
        <end position="1594"/>
    </location>
</feature>
<keyword evidence="3" id="KW-0472">Membrane</keyword>
<name>A0AAD7UKR0_9STRA</name>
<feature type="compositionally biased region" description="Low complexity" evidence="2">
    <location>
        <begin position="2007"/>
        <end position="2017"/>
    </location>
</feature>
<dbReference type="Proteomes" id="UP001230188">
    <property type="component" value="Unassembled WGS sequence"/>
</dbReference>
<evidence type="ECO:0000256" key="2">
    <source>
        <dbReference type="SAM" id="MobiDB-lite"/>
    </source>
</evidence>
<feature type="transmembrane region" description="Helical" evidence="3">
    <location>
        <begin position="1275"/>
        <end position="1306"/>
    </location>
</feature>
<dbReference type="GO" id="GO:0009166">
    <property type="term" value="P:nucleotide catabolic process"/>
    <property type="evidence" value="ECO:0007669"/>
    <property type="project" value="InterPro"/>
</dbReference>
<feature type="transmembrane region" description="Helical" evidence="3">
    <location>
        <begin position="1241"/>
        <end position="1263"/>
    </location>
</feature>
<dbReference type="InterPro" id="IPR028082">
    <property type="entry name" value="Peripla_BP_I"/>
</dbReference>
<evidence type="ECO:0000259" key="5">
    <source>
        <dbReference type="Pfam" id="PF02872"/>
    </source>
</evidence>
<dbReference type="InterPro" id="IPR036907">
    <property type="entry name" value="5'-Nucleotdase_C_sf"/>
</dbReference>
<comment type="similarity">
    <text evidence="1">Belongs to the 5'-nucleotidase family.</text>
</comment>
<dbReference type="GO" id="GO:0016787">
    <property type="term" value="F:hydrolase activity"/>
    <property type="evidence" value="ECO:0007669"/>
    <property type="project" value="InterPro"/>
</dbReference>
<accession>A0AAD7UKR0</accession>
<dbReference type="Pfam" id="PF02872">
    <property type="entry name" value="5_nucleotid_C"/>
    <property type="match status" value="1"/>
</dbReference>
<feature type="signal peptide" evidence="4">
    <location>
        <begin position="1"/>
        <end position="20"/>
    </location>
</feature>
<dbReference type="CDD" id="cd00185">
    <property type="entry name" value="TNFRSF"/>
    <property type="match status" value="1"/>
</dbReference>
<dbReference type="Gene3D" id="3.60.21.10">
    <property type="match status" value="1"/>
</dbReference>
<feature type="transmembrane region" description="Helical" evidence="3">
    <location>
        <begin position="1543"/>
        <end position="1561"/>
    </location>
</feature>
<evidence type="ECO:0000256" key="1">
    <source>
        <dbReference type="ARBA" id="ARBA00006654"/>
    </source>
</evidence>
<evidence type="ECO:0000256" key="3">
    <source>
        <dbReference type="SAM" id="Phobius"/>
    </source>
</evidence>
<dbReference type="InterPro" id="IPR029052">
    <property type="entry name" value="Metallo-depent_PP-like"/>
</dbReference>
<dbReference type="InterPro" id="IPR006179">
    <property type="entry name" value="5_nucleotidase/apyrase"/>
</dbReference>
<evidence type="ECO:0000313" key="7">
    <source>
        <dbReference type="Proteomes" id="UP001230188"/>
    </source>
</evidence>
<comment type="caution">
    <text evidence="6">The sequence shown here is derived from an EMBL/GenBank/DDBJ whole genome shotgun (WGS) entry which is preliminary data.</text>
</comment>
<keyword evidence="3" id="KW-1133">Transmembrane helix</keyword>
<organism evidence="6 7">
    <name type="scientific">Chrysophaeum taylorii</name>
    <dbReference type="NCBI Taxonomy" id="2483200"/>
    <lineage>
        <taxon>Eukaryota</taxon>
        <taxon>Sar</taxon>
        <taxon>Stramenopiles</taxon>
        <taxon>Ochrophyta</taxon>
        <taxon>Pelagophyceae</taxon>
        <taxon>Pelagomonadales</taxon>
        <taxon>Pelagomonadaceae</taxon>
        <taxon>Chrysophaeum</taxon>
    </lineage>
</organism>
<dbReference type="InterPro" id="IPR009030">
    <property type="entry name" value="Growth_fac_rcpt_cys_sf"/>
</dbReference>
<feature type="transmembrane region" description="Helical" evidence="3">
    <location>
        <begin position="1519"/>
        <end position="1537"/>
    </location>
</feature>
<feature type="chain" id="PRO_5042039099" description="5'-Nucleotidase C-terminal domain-containing protein" evidence="4">
    <location>
        <begin position="21"/>
        <end position="2046"/>
    </location>
</feature>
<proteinExistence type="inferred from homology"/>
<feature type="transmembrane region" description="Helical" evidence="3">
    <location>
        <begin position="1326"/>
        <end position="1350"/>
    </location>
</feature>
<feature type="domain" description="5'-Nucleotidase C-terminal" evidence="5">
    <location>
        <begin position="420"/>
        <end position="553"/>
    </location>
</feature>
<dbReference type="PANTHER" id="PTHR11575">
    <property type="entry name" value="5'-NUCLEOTIDASE-RELATED"/>
    <property type="match status" value="1"/>
</dbReference>
<keyword evidence="3" id="KW-0812">Transmembrane</keyword>
<feature type="region of interest" description="Disordered" evidence="2">
    <location>
        <begin position="2000"/>
        <end position="2025"/>
    </location>
</feature>
<gene>
    <name evidence="6" type="ORF">CTAYLR_008417</name>
</gene>
<keyword evidence="7" id="KW-1185">Reference proteome</keyword>
<dbReference type="InterPro" id="IPR008334">
    <property type="entry name" value="5'-Nucleotdase_C"/>
</dbReference>
<evidence type="ECO:0000313" key="6">
    <source>
        <dbReference type="EMBL" id="KAJ8609185.1"/>
    </source>
</evidence>
<dbReference type="SMART" id="SM01411">
    <property type="entry name" value="Ephrin_rec_like"/>
    <property type="match status" value="1"/>
</dbReference>
<dbReference type="EMBL" id="JAQMWT010000148">
    <property type="protein sequence ID" value="KAJ8609185.1"/>
    <property type="molecule type" value="Genomic_DNA"/>
</dbReference>
<protein>
    <recommendedName>
        <fullName evidence="5">5'-Nucleotidase C-terminal domain-containing protein</fullName>
    </recommendedName>
</protein>
<feature type="compositionally biased region" description="Low complexity" evidence="2">
    <location>
        <begin position="1656"/>
        <end position="1665"/>
    </location>
</feature>
<dbReference type="Gene3D" id="3.90.780.10">
    <property type="entry name" value="5'-Nucleotidase, C-terminal domain"/>
    <property type="match status" value="1"/>
</dbReference>
<dbReference type="SUPFAM" id="SSF55816">
    <property type="entry name" value="5'-nucleotidase (syn. UDP-sugar hydrolase), C-terminal domain"/>
    <property type="match status" value="1"/>
</dbReference>
<dbReference type="SUPFAM" id="SSF53822">
    <property type="entry name" value="Periplasmic binding protein-like I"/>
    <property type="match status" value="1"/>
</dbReference>
<feature type="region of interest" description="Disordered" evidence="2">
    <location>
        <begin position="1651"/>
        <end position="1683"/>
    </location>
</feature>